<dbReference type="RefSeq" id="WP_153355849.1">
    <property type="nucleotide sequence ID" value="NZ_JABGDC010000004.1"/>
</dbReference>
<evidence type="ECO:0000313" key="2">
    <source>
        <dbReference type="Proteomes" id="UP000321490"/>
    </source>
</evidence>
<dbReference type="SUPFAM" id="SSF53474">
    <property type="entry name" value="alpha/beta-Hydrolases"/>
    <property type="match status" value="1"/>
</dbReference>
<dbReference type="AlphaFoldDB" id="A0A562IR65"/>
<keyword evidence="2" id="KW-1185">Reference proteome</keyword>
<dbReference type="OrthoDB" id="4404863at2"/>
<sequence length="239" mass="24378">MRQAPAAATSNRTASFSAAGHTADYRIFAEGVDPAKPIGLLVYADGTGEYGLENPTQSYAIGGANGLAAVAREHNMVLLAPFSPNRSCKCWERGDAPGYAAYLAELISQTKAQFGAGELWFAGYSSGAQAATRFVFPAHPGLWSGGGGVIAIGGGGAPAGRAAIPADVKGKVVMRWDTGALDTGAGGGFDALSGPWGAQAGQQWYSAQGLNTRLVAPAGVGHNRSGQFGSIVRTFLDEG</sequence>
<protein>
    <recommendedName>
        <fullName evidence="3">Esterase</fullName>
    </recommendedName>
</protein>
<comment type="caution">
    <text evidence="1">The sequence shown here is derived from an EMBL/GenBank/DDBJ whole genome shotgun (WGS) entry which is preliminary data.</text>
</comment>
<dbReference type="EMBL" id="VLKF01000001">
    <property type="protein sequence ID" value="TWH73517.1"/>
    <property type="molecule type" value="Genomic_DNA"/>
</dbReference>
<organism evidence="1 2">
    <name type="scientific">Modestobacter roseus</name>
    <dbReference type="NCBI Taxonomy" id="1181884"/>
    <lineage>
        <taxon>Bacteria</taxon>
        <taxon>Bacillati</taxon>
        <taxon>Actinomycetota</taxon>
        <taxon>Actinomycetes</taxon>
        <taxon>Geodermatophilales</taxon>
        <taxon>Geodermatophilaceae</taxon>
        <taxon>Modestobacter</taxon>
    </lineage>
</organism>
<evidence type="ECO:0000313" key="1">
    <source>
        <dbReference type="EMBL" id="TWH73517.1"/>
    </source>
</evidence>
<gene>
    <name evidence="1" type="ORF">JD78_02040</name>
</gene>
<evidence type="ECO:0008006" key="3">
    <source>
        <dbReference type="Google" id="ProtNLM"/>
    </source>
</evidence>
<name>A0A562IR65_9ACTN</name>
<proteinExistence type="predicted"/>
<dbReference type="Proteomes" id="UP000321490">
    <property type="component" value="Unassembled WGS sequence"/>
</dbReference>
<dbReference type="Gene3D" id="3.40.50.1820">
    <property type="entry name" value="alpha/beta hydrolase"/>
    <property type="match status" value="1"/>
</dbReference>
<accession>A0A562IR65</accession>
<reference evidence="1 2" key="1">
    <citation type="submission" date="2019-07" db="EMBL/GenBank/DDBJ databases">
        <title>R&amp;d 2014.</title>
        <authorList>
            <person name="Klenk H.-P."/>
        </authorList>
    </citation>
    <scope>NUCLEOTIDE SEQUENCE [LARGE SCALE GENOMIC DNA]</scope>
    <source>
        <strain evidence="1 2">DSM 45764</strain>
    </source>
</reference>
<dbReference type="InterPro" id="IPR029058">
    <property type="entry name" value="AB_hydrolase_fold"/>
</dbReference>